<accession>A0A5K7ZHB3</accession>
<feature type="transmembrane region" description="Helical" evidence="7">
    <location>
        <begin position="357"/>
        <end position="374"/>
    </location>
</feature>
<gene>
    <name evidence="9" type="ORF">DSCO28_09320</name>
</gene>
<keyword evidence="2" id="KW-0813">Transport</keyword>
<dbReference type="Gene3D" id="1.20.1720.10">
    <property type="entry name" value="Multidrug resistance protein D"/>
    <property type="match status" value="1"/>
</dbReference>
<feature type="transmembrane region" description="Helical" evidence="7">
    <location>
        <begin position="44"/>
        <end position="62"/>
    </location>
</feature>
<evidence type="ECO:0000256" key="4">
    <source>
        <dbReference type="ARBA" id="ARBA00022692"/>
    </source>
</evidence>
<dbReference type="Gene3D" id="1.20.1250.20">
    <property type="entry name" value="MFS general substrate transporter like domains"/>
    <property type="match status" value="1"/>
</dbReference>
<feature type="transmembrane region" description="Helical" evidence="7">
    <location>
        <begin position="294"/>
        <end position="316"/>
    </location>
</feature>
<dbReference type="GO" id="GO:0005886">
    <property type="term" value="C:plasma membrane"/>
    <property type="evidence" value="ECO:0007669"/>
    <property type="project" value="UniProtKB-SubCell"/>
</dbReference>
<dbReference type="Proteomes" id="UP000425960">
    <property type="component" value="Chromosome"/>
</dbReference>
<dbReference type="InterPro" id="IPR036259">
    <property type="entry name" value="MFS_trans_sf"/>
</dbReference>
<dbReference type="PRINTS" id="PR01036">
    <property type="entry name" value="TCRTETB"/>
</dbReference>
<feature type="transmembrane region" description="Helical" evidence="7">
    <location>
        <begin position="103"/>
        <end position="121"/>
    </location>
</feature>
<evidence type="ECO:0000256" key="6">
    <source>
        <dbReference type="ARBA" id="ARBA00023136"/>
    </source>
</evidence>
<sequence>MSDRKWISFVLVATGVFMTTLDSSIVNIALPVIMERLKAPFETVQWIVVIYLLTISSSLLAFGRLSDIRGRRWVYCCGFIGFTLGSLFCALATQAWHLIFSRAFQGIGAAMIMACSPALVVDTFPHKERGKALGLVGTVVATGLTAGPALGGLILAHFSWRMIFFLNIPIGIAAVVAAQKILSGTTADRASREPFDWWGAIWLAVTLFSLMTFMLHVGKWPVSSIQMLALTVSAMAGLILLVWGERQCPYPILDGSILKNRFFIVSVGCAMILFAGLFSIIFLMPFYLMRPAGLSAQAAGYLMMIPFVFLFFFSPLSGWLSDRIGSKLLCFAGMGGLTTALIAFGDLTPSAGRLAEMWRLGLAGVSVAIFLPAYNASAMGSVVPQKRGIASGIIAAARNFGMVIGVALSGLIFSHSFSQLSGGLNANSYQPLLKPVFLRAFHLSMLAGAGLVAAGWLLTLFRGTPPTDS</sequence>
<feature type="transmembrane region" description="Helical" evidence="7">
    <location>
        <begin position="395"/>
        <end position="417"/>
    </location>
</feature>
<dbReference type="SUPFAM" id="SSF103473">
    <property type="entry name" value="MFS general substrate transporter"/>
    <property type="match status" value="1"/>
</dbReference>
<evidence type="ECO:0000256" key="3">
    <source>
        <dbReference type="ARBA" id="ARBA00022475"/>
    </source>
</evidence>
<feature type="transmembrane region" description="Helical" evidence="7">
    <location>
        <begin position="162"/>
        <end position="183"/>
    </location>
</feature>
<feature type="transmembrane region" description="Helical" evidence="7">
    <location>
        <begin position="437"/>
        <end position="461"/>
    </location>
</feature>
<keyword evidence="5 7" id="KW-1133">Transmembrane helix</keyword>
<dbReference type="GO" id="GO:0022857">
    <property type="term" value="F:transmembrane transporter activity"/>
    <property type="evidence" value="ECO:0007669"/>
    <property type="project" value="InterPro"/>
</dbReference>
<name>A0A5K7ZHB3_9BACT</name>
<dbReference type="InterPro" id="IPR011701">
    <property type="entry name" value="MFS"/>
</dbReference>
<keyword evidence="3" id="KW-1003">Cell membrane</keyword>
<evidence type="ECO:0000259" key="8">
    <source>
        <dbReference type="PROSITE" id="PS50850"/>
    </source>
</evidence>
<dbReference type="CDD" id="cd17321">
    <property type="entry name" value="MFS_MMR_MDR_like"/>
    <property type="match status" value="1"/>
</dbReference>
<dbReference type="Pfam" id="PF07690">
    <property type="entry name" value="MFS_1"/>
    <property type="match status" value="1"/>
</dbReference>
<evidence type="ECO:0000313" key="10">
    <source>
        <dbReference type="Proteomes" id="UP000425960"/>
    </source>
</evidence>
<keyword evidence="4 7" id="KW-0812">Transmembrane</keyword>
<evidence type="ECO:0000256" key="2">
    <source>
        <dbReference type="ARBA" id="ARBA00022448"/>
    </source>
</evidence>
<evidence type="ECO:0000256" key="5">
    <source>
        <dbReference type="ARBA" id="ARBA00022989"/>
    </source>
</evidence>
<feature type="transmembrane region" description="Helical" evidence="7">
    <location>
        <begin position="223"/>
        <end position="243"/>
    </location>
</feature>
<keyword evidence="6 7" id="KW-0472">Membrane</keyword>
<evidence type="ECO:0000256" key="7">
    <source>
        <dbReference type="SAM" id="Phobius"/>
    </source>
</evidence>
<dbReference type="RefSeq" id="WP_155321343.1">
    <property type="nucleotide sequence ID" value="NZ_AP021876.1"/>
</dbReference>
<feature type="transmembrane region" description="Helical" evidence="7">
    <location>
        <begin position="195"/>
        <end position="217"/>
    </location>
</feature>
<feature type="transmembrane region" description="Helical" evidence="7">
    <location>
        <begin position="74"/>
        <end position="97"/>
    </location>
</feature>
<comment type="subcellular location">
    <subcellularLocation>
        <location evidence="1">Cell membrane</location>
        <topology evidence="1">Multi-pass membrane protein</topology>
    </subcellularLocation>
</comment>
<dbReference type="InterPro" id="IPR020846">
    <property type="entry name" value="MFS_dom"/>
</dbReference>
<feature type="transmembrane region" description="Helical" evidence="7">
    <location>
        <begin position="133"/>
        <end position="156"/>
    </location>
</feature>
<evidence type="ECO:0000313" key="9">
    <source>
        <dbReference type="EMBL" id="BBO80366.1"/>
    </source>
</evidence>
<dbReference type="PROSITE" id="PS50850">
    <property type="entry name" value="MFS"/>
    <property type="match status" value="1"/>
</dbReference>
<dbReference type="NCBIfam" id="TIGR00711">
    <property type="entry name" value="efflux_EmrB"/>
    <property type="match status" value="1"/>
</dbReference>
<dbReference type="EMBL" id="AP021876">
    <property type="protein sequence ID" value="BBO80366.1"/>
    <property type="molecule type" value="Genomic_DNA"/>
</dbReference>
<feature type="domain" description="Major facilitator superfamily (MFS) profile" evidence="8">
    <location>
        <begin position="8"/>
        <end position="467"/>
    </location>
</feature>
<dbReference type="KEGG" id="dov:DSCO28_09320"/>
<dbReference type="AlphaFoldDB" id="A0A5K7ZHB3"/>
<proteinExistence type="predicted"/>
<dbReference type="PANTHER" id="PTHR42718:SF46">
    <property type="entry name" value="BLR6921 PROTEIN"/>
    <property type="match status" value="1"/>
</dbReference>
<organism evidence="9 10">
    <name type="scientific">Desulfosarcina ovata subsp. sediminis</name>
    <dbReference type="NCBI Taxonomy" id="885957"/>
    <lineage>
        <taxon>Bacteria</taxon>
        <taxon>Pseudomonadati</taxon>
        <taxon>Thermodesulfobacteriota</taxon>
        <taxon>Desulfobacteria</taxon>
        <taxon>Desulfobacterales</taxon>
        <taxon>Desulfosarcinaceae</taxon>
        <taxon>Desulfosarcina</taxon>
    </lineage>
</organism>
<dbReference type="InterPro" id="IPR004638">
    <property type="entry name" value="EmrB-like"/>
</dbReference>
<feature type="transmembrane region" description="Helical" evidence="7">
    <location>
        <begin position="328"/>
        <end position="345"/>
    </location>
</feature>
<dbReference type="PANTHER" id="PTHR42718">
    <property type="entry name" value="MAJOR FACILITATOR SUPERFAMILY MULTIDRUG TRANSPORTER MFSC"/>
    <property type="match status" value="1"/>
</dbReference>
<feature type="transmembrane region" description="Helical" evidence="7">
    <location>
        <begin position="263"/>
        <end position="288"/>
    </location>
</feature>
<feature type="transmembrane region" description="Helical" evidence="7">
    <location>
        <begin position="7"/>
        <end position="32"/>
    </location>
</feature>
<evidence type="ECO:0000256" key="1">
    <source>
        <dbReference type="ARBA" id="ARBA00004651"/>
    </source>
</evidence>
<reference evidence="9 10" key="1">
    <citation type="submission" date="2019-11" db="EMBL/GenBank/DDBJ databases">
        <title>Comparative genomics of hydrocarbon-degrading Desulfosarcina strains.</title>
        <authorList>
            <person name="Watanabe M."/>
            <person name="Kojima H."/>
            <person name="Fukui M."/>
        </authorList>
    </citation>
    <scope>NUCLEOTIDE SEQUENCE [LARGE SCALE GENOMIC DNA]</scope>
    <source>
        <strain evidence="9 10">28bB2T</strain>
    </source>
</reference>
<protein>
    <submittedName>
        <fullName evidence="9">MFS transporter</fullName>
    </submittedName>
</protein>